<accession>A0A418Q9E0</accession>
<evidence type="ECO:0000313" key="3">
    <source>
        <dbReference type="EMBL" id="RIX36358.1"/>
    </source>
</evidence>
<evidence type="ECO:0000256" key="1">
    <source>
        <dbReference type="ARBA" id="ARBA00006611"/>
    </source>
</evidence>
<dbReference type="InterPro" id="IPR050921">
    <property type="entry name" value="T4SS_GSP_E_ATPase"/>
</dbReference>
<dbReference type="InterPro" id="IPR022399">
    <property type="entry name" value="TadA-like_ATPase"/>
</dbReference>
<dbReference type="Proteomes" id="UP000285278">
    <property type="component" value="Unassembled WGS sequence"/>
</dbReference>
<dbReference type="PANTHER" id="PTHR30486">
    <property type="entry name" value="TWITCHING MOTILITY PROTEIN PILT"/>
    <property type="match status" value="1"/>
</dbReference>
<dbReference type="Pfam" id="PF00437">
    <property type="entry name" value="T2SSE"/>
    <property type="match status" value="1"/>
</dbReference>
<proteinExistence type="inferred from homology"/>
<dbReference type="Gene3D" id="3.40.50.300">
    <property type="entry name" value="P-loop containing nucleotide triphosphate hydrolases"/>
    <property type="match status" value="1"/>
</dbReference>
<evidence type="ECO:0000259" key="2">
    <source>
        <dbReference type="Pfam" id="PF00437"/>
    </source>
</evidence>
<name>A0A418Q9E0_9CORY</name>
<dbReference type="Gene3D" id="3.30.450.90">
    <property type="match status" value="1"/>
</dbReference>
<evidence type="ECO:0000313" key="4">
    <source>
        <dbReference type="Proteomes" id="UP000285278"/>
    </source>
</evidence>
<reference evidence="3 4" key="1">
    <citation type="submission" date="2018-09" db="EMBL/GenBank/DDBJ databases">
        <title>Optimization and identification of Corynebacterium falsenii FN1-14 from fish paste.</title>
        <authorList>
            <person name="Daroonpunt R."/>
            <person name="Tanasupawat S."/>
        </authorList>
    </citation>
    <scope>NUCLEOTIDE SEQUENCE [LARGE SCALE GENOMIC DNA]</scope>
    <source>
        <strain evidence="3 4">FN1-14</strain>
    </source>
</reference>
<dbReference type="STRING" id="1451189.CFAL_11030"/>
<dbReference type="InterPro" id="IPR001482">
    <property type="entry name" value="T2SS/T4SS_dom"/>
</dbReference>
<sequence length="374" mass="38860">MRNELAEQGIVAPDEQAISASLRGAATVDAVVHVQQELSGLGALAEPLMDPRVTDVVLNGDGSVWCDAGSGMTRYPCAPIAADAARSIAVRLAMACGQRLDDAQPCADGVLINLPPGVCAGAVRVHAVLAPPAAGAACVSLRALSKSFTTLDDLRKTGMMSAQMTSVLRGVVRGRRNVVISGGTGAGKTTLLAALMAEVGPDERTVVIEDTPELLIEHPHVVAMSTRRGNAEGAGEISMRYLVRQSLRMRPDRIVVGEIRGAEVADLLVALNTGHAGSAGTIHANSPHAVPGRLEALAAMGGMPLASLRRQAADGIDVLVHVVKTDGGRRVTHLATLDRRGEDLAIREVWNGRPKAGWQRFCHGLPGVGEAGAA</sequence>
<dbReference type="InterPro" id="IPR027417">
    <property type="entry name" value="P-loop_NTPase"/>
</dbReference>
<organism evidence="3 4">
    <name type="scientific">Corynebacterium falsenii</name>
    <dbReference type="NCBI Taxonomy" id="108486"/>
    <lineage>
        <taxon>Bacteria</taxon>
        <taxon>Bacillati</taxon>
        <taxon>Actinomycetota</taxon>
        <taxon>Actinomycetes</taxon>
        <taxon>Mycobacteriales</taxon>
        <taxon>Corynebacteriaceae</taxon>
        <taxon>Corynebacterium</taxon>
    </lineage>
</organism>
<comment type="similarity">
    <text evidence="1">Belongs to the GSP E family.</text>
</comment>
<dbReference type="GO" id="GO:0016887">
    <property type="term" value="F:ATP hydrolysis activity"/>
    <property type="evidence" value="ECO:0007669"/>
    <property type="project" value="InterPro"/>
</dbReference>
<keyword evidence="4" id="KW-1185">Reference proteome</keyword>
<dbReference type="AlphaFoldDB" id="A0A418Q9E0"/>
<protein>
    <submittedName>
        <fullName evidence="3">TadA family conjugal transfer-associated ATPase</fullName>
    </submittedName>
</protein>
<feature type="domain" description="Bacterial type II secretion system protein E" evidence="2">
    <location>
        <begin position="132"/>
        <end position="302"/>
    </location>
</feature>
<dbReference type="EMBL" id="QXJK01000002">
    <property type="protein sequence ID" value="RIX36358.1"/>
    <property type="molecule type" value="Genomic_DNA"/>
</dbReference>
<dbReference type="NCBIfam" id="TIGR03819">
    <property type="entry name" value="heli_sec_ATPase"/>
    <property type="match status" value="1"/>
</dbReference>
<dbReference type="PANTHER" id="PTHR30486:SF6">
    <property type="entry name" value="TYPE IV PILUS RETRACTATION ATPASE PILT"/>
    <property type="match status" value="1"/>
</dbReference>
<comment type="caution">
    <text evidence="3">The sequence shown here is derived from an EMBL/GenBank/DDBJ whole genome shotgun (WGS) entry which is preliminary data.</text>
</comment>
<dbReference type="CDD" id="cd01130">
    <property type="entry name" value="VirB11-like_ATPase"/>
    <property type="match status" value="1"/>
</dbReference>
<gene>
    <name evidence="3" type="ORF">D3M95_03320</name>
</gene>
<dbReference type="OrthoDB" id="9810761at2"/>
<dbReference type="SUPFAM" id="SSF52540">
    <property type="entry name" value="P-loop containing nucleoside triphosphate hydrolases"/>
    <property type="match status" value="1"/>
</dbReference>